<dbReference type="SUPFAM" id="SSF48076">
    <property type="entry name" value="LigA subunit of an aromatic-ring-opening dioxygenase LigAB"/>
    <property type="match status" value="1"/>
</dbReference>
<accession>A0AA42LIT3</accession>
<comment type="caution">
    <text evidence="2">The sequence shown here is derived from an EMBL/GenBank/DDBJ whole genome shotgun (WGS) entry which is preliminary data.</text>
</comment>
<dbReference type="EMBL" id="JAOCDH010000024">
    <property type="protein sequence ID" value="MDH0703562.1"/>
    <property type="molecule type" value="Genomic_DNA"/>
</dbReference>
<dbReference type="AlphaFoldDB" id="A0AA42LIT3"/>
<feature type="domain" description="Extradiol ring-cleavage dioxygenase LigAB LigA subunit" evidence="1">
    <location>
        <begin position="6"/>
        <end position="63"/>
    </location>
</feature>
<dbReference type="GO" id="GO:0051213">
    <property type="term" value="F:dioxygenase activity"/>
    <property type="evidence" value="ECO:0007669"/>
    <property type="project" value="UniProtKB-KW"/>
</dbReference>
<gene>
    <name evidence="2" type="ORF">N5D41_18920</name>
</gene>
<evidence type="ECO:0000259" key="1">
    <source>
        <dbReference type="Pfam" id="PF07746"/>
    </source>
</evidence>
<evidence type="ECO:0000313" key="2">
    <source>
        <dbReference type="EMBL" id="MDH0703562.1"/>
    </source>
</evidence>
<evidence type="ECO:0000313" key="3">
    <source>
        <dbReference type="Proteomes" id="UP001161137"/>
    </source>
</evidence>
<dbReference type="InterPro" id="IPR011986">
    <property type="entry name" value="Xdiol_dOase_LigA"/>
</dbReference>
<dbReference type="Pfam" id="PF07746">
    <property type="entry name" value="LigA"/>
    <property type="match status" value="1"/>
</dbReference>
<keyword evidence="2" id="KW-0560">Oxidoreductase</keyword>
<dbReference type="RefSeq" id="WP_196460113.1">
    <property type="nucleotide sequence ID" value="NZ_JACFYY010000013.1"/>
</dbReference>
<reference evidence="2" key="1">
    <citation type="submission" date="2022-09" db="EMBL/GenBank/DDBJ databases">
        <title>Intensive care unit water sources are persistently colonized with multi-drug resistant bacteria and are the site of extensive horizontal gene transfer of antibiotic resistance genes.</title>
        <authorList>
            <person name="Diorio-Toth L."/>
        </authorList>
    </citation>
    <scope>NUCLEOTIDE SEQUENCE</scope>
    <source>
        <strain evidence="2">GD03863</strain>
    </source>
</reference>
<dbReference type="CDD" id="cd07321">
    <property type="entry name" value="Extradiol_Dioxygenase_3A_like"/>
    <property type="match status" value="1"/>
</dbReference>
<keyword evidence="2" id="KW-0223">Dioxygenase</keyword>
<dbReference type="Gene3D" id="1.10.700.10">
    <property type="entry name" value="Dioxygenase LigAB, LigA subunit"/>
    <property type="match status" value="1"/>
</dbReference>
<proteinExistence type="predicted"/>
<dbReference type="InterPro" id="IPR036622">
    <property type="entry name" value="LigA_sf"/>
</dbReference>
<protein>
    <submittedName>
        <fullName evidence="2">Extradiol ring-cleavage dioxygenase</fullName>
    </submittedName>
</protein>
<name>A0AA42LIT3_9GAMM</name>
<organism evidence="2 3">
    <name type="scientific">Ectopseudomonas toyotomiensis</name>
    <dbReference type="NCBI Taxonomy" id="554344"/>
    <lineage>
        <taxon>Bacteria</taxon>
        <taxon>Pseudomonadati</taxon>
        <taxon>Pseudomonadota</taxon>
        <taxon>Gammaproteobacteria</taxon>
        <taxon>Pseudomonadales</taxon>
        <taxon>Pseudomonadaceae</taxon>
        <taxon>Ectopseudomonas</taxon>
    </lineage>
</organism>
<sequence length="98" mass="11003">MSRNTLERVLWQLSVERAAKQKFREAPREFLSRFALSEDEVEMVVGFDVAGLQQAGVNPMLTMGFWQELSLSRDMTQYKVLLGATDQDTAGFSAALKG</sequence>
<dbReference type="Proteomes" id="UP001161137">
    <property type="component" value="Unassembled WGS sequence"/>
</dbReference>